<name>A0ABD2NKN3_9CUCU</name>
<reference evidence="1 2" key="1">
    <citation type="journal article" date="2021" name="BMC Biol.">
        <title>Horizontally acquired antibacterial genes associated with adaptive radiation of ladybird beetles.</title>
        <authorList>
            <person name="Li H.S."/>
            <person name="Tang X.F."/>
            <person name="Huang Y.H."/>
            <person name="Xu Z.Y."/>
            <person name="Chen M.L."/>
            <person name="Du X.Y."/>
            <person name="Qiu B.Y."/>
            <person name="Chen P.T."/>
            <person name="Zhang W."/>
            <person name="Slipinski A."/>
            <person name="Escalona H.E."/>
            <person name="Waterhouse R.M."/>
            <person name="Zwick A."/>
            <person name="Pang H."/>
        </authorList>
    </citation>
    <scope>NUCLEOTIDE SEQUENCE [LARGE SCALE GENOMIC DNA]</scope>
    <source>
        <strain evidence="1">SYSU2018</strain>
    </source>
</reference>
<evidence type="ECO:0000313" key="1">
    <source>
        <dbReference type="EMBL" id="KAL3278936.1"/>
    </source>
</evidence>
<accession>A0ABD2NKN3</accession>
<dbReference type="AlphaFoldDB" id="A0ABD2NKN3"/>
<proteinExistence type="predicted"/>
<keyword evidence="2" id="KW-1185">Reference proteome</keyword>
<dbReference type="Gene3D" id="3.60.10.10">
    <property type="entry name" value="Endonuclease/exonuclease/phosphatase"/>
    <property type="match status" value="1"/>
</dbReference>
<dbReference type="EMBL" id="JABFTP020000124">
    <property type="protein sequence ID" value="KAL3278936.1"/>
    <property type="molecule type" value="Genomic_DNA"/>
</dbReference>
<dbReference type="SUPFAM" id="SSF56219">
    <property type="entry name" value="DNase I-like"/>
    <property type="match status" value="1"/>
</dbReference>
<organism evidence="1 2">
    <name type="scientific">Cryptolaemus montrouzieri</name>
    <dbReference type="NCBI Taxonomy" id="559131"/>
    <lineage>
        <taxon>Eukaryota</taxon>
        <taxon>Metazoa</taxon>
        <taxon>Ecdysozoa</taxon>
        <taxon>Arthropoda</taxon>
        <taxon>Hexapoda</taxon>
        <taxon>Insecta</taxon>
        <taxon>Pterygota</taxon>
        <taxon>Neoptera</taxon>
        <taxon>Endopterygota</taxon>
        <taxon>Coleoptera</taxon>
        <taxon>Polyphaga</taxon>
        <taxon>Cucujiformia</taxon>
        <taxon>Coccinelloidea</taxon>
        <taxon>Coccinellidae</taxon>
        <taxon>Scymninae</taxon>
        <taxon>Scymnini</taxon>
        <taxon>Cryptolaemus</taxon>
    </lineage>
</organism>
<gene>
    <name evidence="1" type="ORF">HHI36_016454</name>
</gene>
<comment type="caution">
    <text evidence="1">The sequence shown here is derived from an EMBL/GenBank/DDBJ whole genome shotgun (WGS) entry which is preliminary data.</text>
</comment>
<evidence type="ECO:0000313" key="2">
    <source>
        <dbReference type="Proteomes" id="UP001516400"/>
    </source>
</evidence>
<sequence length="262" mass="31126">MNCIVLSETWVVDNVEVFNLSGYRLIYNEGSFNKTDRLIVYVKKNLQFTQRVVDISEVKALEININFNNTKIRILAAYRNQSVRERQKLNQQKQRRSGKKLNTNPLKKLLSDTDWNLLNREKNINYKTNLFTTKIKKCVEEATSTFIIPKGKVKRKTWITASLVRSIKKKNHMYKSLLRNPEQEDLRSEYKRYRNTLTDVINEAKNRYFSDKIENNRGNSKKIYEDVGVAIRVESGSREEIKKHEMVQQGDQKYRTYFLRLQ</sequence>
<dbReference type="Proteomes" id="UP001516400">
    <property type="component" value="Unassembled WGS sequence"/>
</dbReference>
<protein>
    <submittedName>
        <fullName evidence="1">Uncharacterized protein</fullName>
    </submittedName>
</protein>
<dbReference type="InterPro" id="IPR036691">
    <property type="entry name" value="Endo/exonu/phosph_ase_sf"/>
</dbReference>